<accession>A0AAI9K1S8</accession>
<dbReference type="RefSeq" id="WP_015533946.1">
    <property type="nucleotide sequence ID" value="NZ_BLYL01000003.1"/>
</dbReference>
<reference evidence="1" key="1">
    <citation type="submission" date="2020-06" db="EMBL/GenBank/DDBJ databases">
        <title>Characterization of fructooligosaccharide metabolism and fructooligosaccharide-degrading enzymes in human commensal butyrate producers.</title>
        <authorList>
            <person name="Tanno H."/>
            <person name="Fujii T."/>
            <person name="Hirano K."/>
            <person name="Maeno S."/>
            <person name="Tonozuka T."/>
            <person name="Sakamoto M."/>
            <person name="Ohkuma M."/>
            <person name="Tochio T."/>
            <person name="Endo A."/>
        </authorList>
    </citation>
    <scope>NUCLEOTIDE SEQUENCE</scope>
    <source>
        <strain evidence="1">JCM 31265</strain>
    </source>
</reference>
<dbReference type="EMBL" id="BLYL01000003">
    <property type="protein sequence ID" value="GFO93788.1"/>
    <property type="molecule type" value="Genomic_DNA"/>
</dbReference>
<dbReference type="Proteomes" id="UP000660047">
    <property type="component" value="Unassembled WGS sequence"/>
</dbReference>
<organism evidence="1 2">
    <name type="scientific">Coprococcus eutactus</name>
    <dbReference type="NCBI Taxonomy" id="33043"/>
    <lineage>
        <taxon>Bacteria</taxon>
        <taxon>Bacillati</taxon>
        <taxon>Bacillota</taxon>
        <taxon>Clostridia</taxon>
        <taxon>Lachnospirales</taxon>
        <taxon>Lachnospiraceae</taxon>
        <taxon>Coprococcus</taxon>
    </lineage>
</organism>
<gene>
    <name evidence="1" type="ORF">COEU31_08340</name>
</gene>
<dbReference type="InterPro" id="IPR025466">
    <property type="entry name" value="DUF4317"/>
</dbReference>
<evidence type="ECO:0000313" key="2">
    <source>
        <dbReference type="Proteomes" id="UP000660047"/>
    </source>
</evidence>
<dbReference type="AlphaFoldDB" id="A0AAI9K1S8"/>
<evidence type="ECO:0008006" key="3">
    <source>
        <dbReference type="Google" id="ProtNLM"/>
    </source>
</evidence>
<name>A0AAI9K1S8_9FIRM</name>
<sequence length="397" mass="45116">MTKKDVLEIRHLFAPKECSISKIRGCYVDGDCNKVATINEQFLTMPEEETYKYFEILKKTLSGSIGKNLVTMPFPTSQEFEGGTQEFLNKLRKSKLENDELINEFYDKVIENYDYTGNYLILLIHDTYDVPGKTTDGIMMDDASDEVYDYIMCSICHVNLSKAGLSYFDVESTFHNRVRDWVVDMPDIGFLFPAFIDRSTDIHNVLYYTKKPEELHDSFISNILGTSLPITAGEQKDVFQEIVAETLGDDCNYDMVRTIHDNLNEMIEQRKDSPEPLTLSKNTIKNLLTESGVSDEKMADFDAHYEKVTAAAAPPEQPSENPEDEPAIVVPREKSTVMYATNVANTKTFEVKTPDVVIKVNPERTDLVETMEIDGRKCIVIQISDQVEVNGIPINNK</sequence>
<protein>
    <recommendedName>
        <fullName evidence="3">DUF4317 domain-containing protein</fullName>
    </recommendedName>
</protein>
<comment type="caution">
    <text evidence="1">The sequence shown here is derived from an EMBL/GenBank/DDBJ whole genome shotgun (WGS) entry which is preliminary data.</text>
</comment>
<proteinExistence type="predicted"/>
<evidence type="ECO:0000313" key="1">
    <source>
        <dbReference type="EMBL" id="GFO93788.1"/>
    </source>
</evidence>
<dbReference type="Pfam" id="PF14199">
    <property type="entry name" value="DUF4317"/>
    <property type="match status" value="2"/>
</dbReference>